<dbReference type="CDD" id="cd17503">
    <property type="entry name" value="MFS_LmrB_MDR_like"/>
    <property type="match status" value="1"/>
</dbReference>
<organism evidence="11">
    <name type="scientific">Leifsonia sp. NPDC080035</name>
    <dbReference type="NCBI Taxonomy" id="3143936"/>
    <lineage>
        <taxon>Bacteria</taxon>
        <taxon>Bacillati</taxon>
        <taxon>Actinomycetota</taxon>
        <taxon>Actinomycetes</taxon>
        <taxon>Micrococcales</taxon>
        <taxon>Microbacteriaceae</taxon>
        <taxon>Leifsonia</taxon>
    </lineage>
</organism>
<feature type="transmembrane region" description="Helical" evidence="9">
    <location>
        <begin position="137"/>
        <end position="161"/>
    </location>
</feature>
<keyword evidence="3" id="KW-0813">Transport</keyword>
<feature type="transmembrane region" description="Helical" evidence="9">
    <location>
        <begin position="233"/>
        <end position="251"/>
    </location>
</feature>
<feature type="transmembrane region" description="Helical" evidence="9">
    <location>
        <begin position="334"/>
        <end position="355"/>
    </location>
</feature>
<comment type="subcellular location">
    <subcellularLocation>
        <location evidence="1">Cell membrane</location>
        <topology evidence="1">Multi-pass membrane protein</topology>
    </subcellularLocation>
</comment>
<evidence type="ECO:0000256" key="1">
    <source>
        <dbReference type="ARBA" id="ARBA00004651"/>
    </source>
</evidence>
<keyword evidence="4" id="KW-1003">Cell membrane</keyword>
<evidence type="ECO:0000259" key="10">
    <source>
        <dbReference type="PROSITE" id="PS50850"/>
    </source>
</evidence>
<evidence type="ECO:0000256" key="6">
    <source>
        <dbReference type="ARBA" id="ARBA00022989"/>
    </source>
</evidence>
<evidence type="ECO:0000256" key="9">
    <source>
        <dbReference type="SAM" id="Phobius"/>
    </source>
</evidence>
<dbReference type="SUPFAM" id="SSF103473">
    <property type="entry name" value="MFS general substrate transporter"/>
    <property type="match status" value="1"/>
</dbReference>
<keyword evidence="7 9" id="KW-0472">Membrane</keyword>
<dbReference type="GO" id="GO:0005886">
    <property type="term" value="C:plasma membrane"/>
    <property type="evidence" value="ECO:0007669"/>
    <property type="project" value="UniProtKB-SubCell"/>
</dbReference>
<evidence type="ECO:0000256" key="4">
    <source>
        <dbReference type="ARBA" id="ARBA00022475"/>
    </source>
</evidence>
<dbReference type="InterPro" id="IPR004638">
    <property type="entry name" value="EmrB-like"/>
</dbReference>
<feature type="transmembrane region" description="Helical" evidence="9">
    <location>
        <begin position="300"/>
        <end position="322"/>
    </location>
</feature>
<feature type="transmembrane region" description="Helical" evidence="9">
    <location>
        <begin position="104"/>
        <end position="125"/>
    </location>
</feature>
<dbReference type="NCBIfam" id="TIGR00711">
    <property type="entry name" value="efflux_EmrB"/>
    <property type="match status" value="1"/>
</dbReference>
<dbReference type="EMBL" id="CP157390">
    <property type="protein sequence ID" value="XBM48065.1"/>
    <property type="molecule type" value="Genomic_DNA"/>
</dbReference>
<feature type="transmembrane region" description="Helical" evidence="9">
    <location>
        <begin position="79"/>
        <end position="98"/>
    </location>
</feature>
<dbReference type="GO" id="GO:0022857">
    <property type="term" value="F:transmembrane transporter activity"/>
    <property type="evidence" value="ECO:0007669"/>
    <property type="project" value="InterPro"/>
</dbReference>
<dbReference type="InterPro" id="IPR020846">
    <property type="entry name" value="MFS_dom"/>
</dbReference>
<dbReference type="PANTHER" id="PTHR42718">
    <property type="entry name" value="MAJOR FACILITATOR SUPERFAMILY MULTIDRUG TRANSPORTER MFSC"/>
    <property type="match status" value="1"/>
</dbReference>
<evidence type="ECO:0000256" key="2">
    <source>
        <dbReference type="ARBA" id="ARBA00008537"/>
    </source>
</evidence>
<feature type="transmembrane region" description="Helical" evidence="9">
    <location>
        <begin position="406"/>
        <end position="423"/>
    </location>
</feature>
<evidence type="ECO:0000256" key="8">
    <source>
        <dbReference type="SAM" id="MobiDB-lite"/>
    </source>
</evidence>
<evidence type="ECO:0000256" key="7">
    <source>
        <dbReference type="ARBA" id="ARBA00023136"/>
    </source>
</evidence>
<protein>
    <submittedName>
        <fullName evidence="11">MDR family MFS transporter</fullName>
    </submittedName>
</protein>
<dbReference type="PROSITE" id="PS50850">
    <property type="entry name" value="MFS"/>
    <property type="match status" value="1"/>
</dbReference>
<dbReference type="PANTHER" id="PTHR42718:SF9">
    <property type="entry name" value="MAJOR FACILITATOR SUPERFAMILY MULTIDRUG TRANSPORTER MFSC"/>
    <property type="match status" value="1"/>
</dbReference>
<feature type="transmembrane region" description="Helical" evidence="9">
    <location>
        <begin position="272"/>
        <end position="294"/>
    </location>
</feature>
<gene>
    <name evidence="11" type="ORF">AAME72_18665</name>
</gene>
<evidence type="ECO:0000313" key="11">
    <source>
        <dbReference type="EMBL" id="XBM48065.1"/>
    </source>
</evidence>
<feature type="transmembrane region" description="Helical" evidence="9">
    <location>
        <begin position="199"/>
        <end position="218"/>
    </location>
</feature>
<feature type="transmembrane region" description="Helical" evidence="9">
    <location>
        <begin position="167"/>
        <end position="187"/>
    </location>
</feature>
<feature type="transmembrane region" description="Helical" evidence="9">
    <location>
        <begin position="51"/>
        <end position="72"/>
    </location>
</feature>
<feature type="region of interest" description="Disordered" evidence="8">
    <location>
        <begin position="460"/>
        <end position="488"/>
    </location>
</feature>
<keyword evidence="6 9" id="KW-1133">Transmembrane helix</keyword>
<dbReference type="InterPro" id="IPR011701">
    <property type="entry name" value="MFS"/>
</dbReference>
<sequence length="488" mass="50689">MAAEKLDRTVVRTATALMVGALAVVFDTTILSIALHTLATDLHATVAEIQWVTTGYLLALAATVPLSAWCLARFGGKRVWMVALGIFLLGSILSGLSWDAGSLIVFRIVQGIGGGLMLPVMTTMVMEVAGGRNLGRVSAVVGLPAMVGPVLGPVLGGLILAIGDWRWIFWVNVPFCVAGLVLAIRMLPADRPRDPRRRLDIVGVLLLVPGLVGVLLGLSDSAQPGGFGRTDAWLPLTLGVALVAAFTAWALRRGGRALVDIGLLRIRSVWSASTLLFLSGVALYGAMLLLPLFWQQERGMDALGAGLLLVPQGLGTLACRPLAGRLTDRIGPRWIVVAGFAIVAVATFPFALGLPAAADPLLMVVLFVRGFGLGAVTMPLMVASYQQLEGEQIAHSSILTRTAQQLGGSFGTALFAVVLQTAVTQGASVPDAFTLAFWGATALTAVAALIGLVLPGSRSGRAAARPATEPTAGPAPVTAGSGSPRRAR</sequence>
<feature type="transmembrane region" description="Helical" evidence="9">
    <location>
        <begin position="16"/>
        <end position="39"/>
    </location>
</feature>
<name>A0AAU7GCR9_9MICO</name>
<evidence type="ECO:0000256" key="3">
    <source>
        <dbReference type="ARBA" id="ARBA00022448"/>
    </source>
</evidence>
<dbReference type="Gene3D" id="1.20.1250.20">
    <property type="entry name" value="MFS general substrate transporter like domains"/>
    <property type="match status" value="2"/>
</dbReference>
<comment type="similarity">
    <text evidence="2">Belongs to the major facilitator superfamily. EmrB family.</text>
</comment>
<feature type="transmembrane region" description="Helical" evidence="9">
    <location>
        <begin position="435"/>
        <end position="455"/>
    </location>
</feature>
<proteinExistence type="inferred from homology"/>
<keyword evidence="5 9" id="KW-0812">Transmembrane</keyword>
<feature type="domain" description="Major facilitator superfamily (MFS) profile" evidence="10">
    <location>
        <begin position="13"/>
        <end position="459"/>
    </location>
</feature>
<dbReference type="RefSeq" id="WP_348788023.1">
    <property type="nucleotide sequence ID" value="NZ_CP157390.1"/>
</dbReference>
<dbReference type="InterPro" id="IPR036259">
    <property type="entry name" value="MFS_trans_sf"/>
</dbReference>
<feature type="transmembrane region" description="Helical" evidence="9">
    <location>
        <begin position="361"/>
        <end position="385"/>
    </location>
</feature>
<dbReference type="AlphaFoldDB" id="A0AAU7GCR9"/>
<accession>A0AAU7GCR9</accession>
<dbReference type="Pfam" id="PF07690">
    <property type="entry name" value="MFS_1"/>
    <property type="match status" value="1"/>
</dbReference>
<evidence type="ECO:0000256" key="5">
    <source>
        <dbReference type="ARBA" id="ARBA00022692"/>
    </source>
</evidence>
<reference evidence="11" key="1">
    <citation type="submission" date="2024-05" db="EMBL/GenBank/DDBJ databases">
        <title>The Natural Products Discovery Center: Release of the First 8490 Sequenced Strains for Exploring Actinobacteria Biosynthetic Diversity.</title>
        <authorList>
            <person name="Kalkreuter E."/>
            <person name="Kautsar S.A."/>
            <person name="Yang D."/>
            <person name="Bader C.D."/>
            <person name="Teijaro C.N."/>
            <person name="Fluegel L."/>
            <person name="Davis C.M."/>
            <person name="Simpson J.R."/>
            <person name="Lauterbach L."/>
            <person name="Steele A.D."/>
            <person name="Gui C."/>
            <person name="Meng S."/>
            <person name="Li G."/>
            <person name="Viehrig K."/>
            <person name="Ye F."/>
            <person name="Su P."/>
            <person name="Kiefer A.F."/>
            <person name="Nichols A."/>
            <person name="Cepeda A.J."/>
            <person name="Yan W."/>
            <person name="Fan B."/>
            <person name="Jiang Y."/>
            <person name="Adhikari A."/>
            <person name="Zheng C.-J."/>
            <person name="Schuster L."/>
            <person name="Cowan T.M."/>
            <person name="Smanski M.J."/>
            <person name="Chevrette M.G."/>
            <person name="de Carvalho L.P.S."/>
            <person name="Shen B."/>
        </authorList>
    </citation>
    <scope>NUCLEOTIDE SEQUENCE</scope>
    <source>
        <strain evidence="11">NPDC080035</strain>
    </source>
</reference>